<gene>
    <name evidence="2" type="ORF">PXEA_LOCUS12044</name>
</gene>
<keyword evidence="3" id="KW-1185">Reference proteome</keyword>
<organism evidence="2 3">
    <name type="scientific">Protopolystoma xenopodis</name>
    <dbReference type="NCBI Taxonomy" id="117903"/>
    <lineage>
        <taxon>Eukaryota</taxon>
        <taxon>Metazoa</taxon>
        <taxon>Spiralia</taxon>
        <taxon>Lophotrochozoa</taxon>
        <taxon>Platyhelminthes</taxon>
        <taxon>Monogenea</taxon>
        <taxon>Polyopisthocotylea</taxon>
        <taxon>Polystomatidea</taxon>
        <taxon>Polystomatidae</taxon>
        <taxon>Protopolystoma</taxon>
    </lineage>
</organism>
<dbReference type="EMBL" id="CAAALY010037729">
    <property type="protein sequence ID" value="VEL18604.1"/>
    <property type="molecule type" value="Genomic_DNA"/>
</dbReference>
<dbReference type="Proteomes" id="UP000784294">
    <property type="component" value="Unassembled WGS sequence"/>
</dbReference>
<feature type="region of interest" description="Disordered" evidence="1">
    <location>
        <begin position="1"/>
        <end position="21"/>
    </location>
</feature>
<proteinExistence type="predicted"/>
<evidence type="ECO:0000313" key="2">
    <source>
        <dbReference type="EMBL" id="VEL18604.1"/>
    </source>
</evidence>
<reference evidence="2" key="1">
    <citation type="submission" date="2018-11" db="EMBL/GenBank/DDBJ databases">
        <authorList>
            <consortium name="Pathogen Informatics"/>
        </authorList>
    </citation>
    <scope>NUCLEOTIDE SEQUENCE</scope>
</reference>
<comment type="caution">
    <text evidence="2">The sequence shown here is derived from an EMBL/GenBank/DDBJ whole genome shotgun (WGS) entry which is preliminary data.</text>
</comment>
<protein>
    <submittedName>
        <fullName evidence="2">Uncharacterized protein</fullName>
    </submittedName>
</protein>
<sequence>MPCSLSPKRQNSGGIQTTWQDITSSRPAVSLACSGPVEVGGVATLSGRTNDVGTNSDGNGAIETTVSSLPACKNQTVKLSCLKDENDKETEEDEDRRMDAEVLGQPSQRQNVAGSLSEMGVRRVCPFALSASLLPHVHPVCSSVDRLKSPGPVILTQFCDPTLPVFGALEQGLSRPDEKSTSTRVAV</sequence>
<dbReference type="AlphaFoldDB" id="A0A448WRR9"/>
<evidence type="ECO:0000313" key="3">
    <source>
        <dbReference type="Proteomes" id="UP000784294"/>
    </source>
</evidence>
<feature type="compositionally biased region" description="Polar residues" evidence="1">
    <location>
        <begin position="7"/>
        <end position="21"/>
    </location>
</feature>
<name>A0A448WRR9_9PLAT</name>
<evidence type="ECO:0000256" key="1">
    <source>
        <dbReference type="SAM" id="MobiDB-lite"/>
    </source>
</evidence>
<accession>A0A448WRR9</accession>